<dbReference type="PANTHER" id="PTHR48111:SF1">
    <property type="entry name" value="TWO-COMPONENT RESPONSE REGULATOR ORR33"/>
    <property type="match status" value="1"/>
</dbReference>
<protein>
    <submittedName>
        <fullName evidence="9">Transcriptional regulator</fullName>
    </submittedName>
</protein>
<dbReference type="PANTHER" id="PTHR48111">
    <property type="entry name" value="REGULATOR OF RPOS"/>
    <property type="match status" value="1"/>
</dbReference>
<keyword evidence="1" id="KW-0597">Phosphoprotein</keyword>
<evidence type="ECO:0000256" key="2">
    <source>
        <dbReference type="ARBA" id="ARBA00023012"/>
    </source>
</evidence>
<evidence type="ECO:0000256" key="6">
    <source>
        <dbReference type="PROSITE-ProRule" id="PRU01091"/>
    </source>
</evidence>
<evidence type="ECO:0000256" key="5">
    <source>
        <dbReference type="ARBA" id="ARBA00023163"/>
    </source>
</evidence>
<dbReference type="GO" id="GO:0006355">
    <property type="term" value="P:regulation of DNA-templated transcription"/>
    <property type="evidence" value="ECO:0007669"/>
    <property type="project" value="InterPro"/>
</dbReference>
<dbReference type="InterPro" id="IPR039420">
    <property type="entry name" value="WalR-like"/>
</dbReference>
<evidence type="ECO:0000259" key="8">
    <source>
        <dbReference type="PROSITE" id="PS51755"/>
    </source>
</evidence>
<gene>
    <name evidence="9" type="ORF">XI38_10355</name>
</gene>
<dbReference type="AlphaFoldDB" id="A0A0M8MMP5"/>
<dbReference type="GO" id="GO:0032993">
    <property type="term" value="C:protein-DNA complex"/>
    <property type="evidence" value="ECO:0007669"/>
    <property type="project" value="TreeGrafter"/>
</dbReference>
<sequence>MSNTALLERPAAPVRRLRPVNRPTVPAEASAETASAPTPAASGDTGASGSAGAPGSTAARSLPPGTAPRGFALYVGIDEAKASAAGVNLGVLVDALRRTLADLAPSAETYATVALAPVGAGGRDVDVVRLALHEPSAVARTKQDETLEEDVIAGGVVVDISRKRVLIDGESAAFTFKEFELLQYLVLREGRTIERTELVTSLWQAASDDEAPGERTIDVHVRRLRAKLGRYEDIVRTVRGVGYRFDRHADVVIHYGHGTPSPDRF</sequence>
<dbReference type="CDD" id="cd00383">
    <property type="entry name" value="trans_reg_C"/>
    <property type="match status" value="1"/>
</dbReference>
<dbReference type="InterPro" id="IPR016032">
    <property type="entry name" value="Sig_transdc_resp-reg_C-effctor"/>
</dbReference>
<evidence type="ECO:0000256" key="1">
    <source>
        <dbReference type="ARBA" id="ARBA00022553"/>
    </source>
</evidence>
<feature type="region of interest" description="Disordered" evidence="7">
    <location>
        <begin position="1"/>
        <end position="63"/>
    </location>
</feature>
<keyword evidence="10" id="KW-1185">Reference proteome</keyword>
<feature type="domain" description="OmpR/PhoB-type" evidence="8">
    <location>
        <begin position="148"/>
        <end position="247"/>
    </location>
</feature>
<dbReference type="InterPro" id="IPR001867">
    <property type="entry name" value="OmpR/PhoB-type_DNA-bd"/>
</dbReference>
<keyword evidence="2" id="KW-0902">Two-component regulatory system</keyword>
<evidence type="ECO:0000256" key="7">
    <source>
        <dbReference type="SAM" id="MobiDB-lite"/>
    </source>
</evidence>
<dbReference type="SUPFAM" id="SSF46894">
    <property type="entry name" value="C-terminal effector domain of the bipartite response regulators"/>
    <property type="match status" value="1"/>
</dbReference>
<keyword evidence="3" id="KW-0805">Transcription regulation</keyword>
<evidence type="ECO:0000313" key="9">
    <source>
        <dbReference type="EMBL" id="KOS10594.1"/>
    </source>
</evidence>
<keyword evidence="4 6" id="KW-0238">DNA-binding</keyword>
<evidence type="ECO:0000256" key="3">
    <source>
        <dbReference type="ARBA" id="ARBA00023015"/>
    </source>
</evidence>
<name>A0A0M8MMP5_9MICO</name>
<comment type="caution">
    <text evidence="9">The sequence shown here is derived from an EMBL/GenBank/DDBJ whole genome shotgun (WGS) entry which is preliminary data.</text>
</comment>
<dbReference type="Gene3D" id="1.10.10.10">
    <property type="entry name" value="Winged helix-like DNA-binding domain superfamily/Winged helix DNA-binding domain"/>
    <property type="match status" value="1"/>
</dbReference>
<keyword evidence="5" id="KW-0804">Transcription</keyword>
<evidence type="ECO:0000256" key="4">
    <source>
        <dbReference type="ARBA" id="ARBA00023125"/>
    </source>
</evidence>
<dbReference type="GO" id="GO:0005829">
    <property type="term" value="C:cytosol"/>
    <property type="evidence" value="ECO:0007669"/>
    <property type="project" value="TreeGrafter"/>
</dbReference>
<reference evidence="9" key="1">
    <citation type="submission" date="2015-04" db="EMBL/GenBank/DDBJ databases">
        <title>Complete genome sequence of Microbacterium chocolatum SIT 101, a bacterium enantioselectively hydrolyzing mesomeric diesters.</title>
        <authorList>
            <person name="Li X."/>
            <person name="Xu Y."/>
        </authorList>
    </citation>
    <scope>NUCLEOTIDE SEQUENCE [LARGE SCALE GENOMIC DNA]</scope>
    <source>
        <strain evidence="9">SIT 101</strain>
    </source>
</reference>
<evidence type="ECO:0000313" key="10">
    <source>
        <dbReference type="Proteomes" id="UP000037737"/>
    </source>
</evidence>
<dbReference type="GO" id="GO:0000976">
    <property type="term" value="F:transcription cis-regulatory region binding"/>
    <property type="evidence" value="ECO:0007669"/>
    <property type="project" value="TreeGrafter"/>
</dbReference>
<dbReference type="OrthoDB" id="8927943at2"/>
<dbReference type="PATRIC" id="fig|84292.3.peg.2112"/>
<proteinExistence type="predicted"/>
<dbReference type="KEGG" id="mcw:A8L33_00890"/>
<dbReference type="Pfam" id="PF00486">
    <property type="entry name" value="Trans_reg_C"/>
    <property type="match status" value="1"/>
</dbReference>
<dbReference type="PROSITE" id="PS51755">
    <property type="entry name" value="OMPR_PHOB"/>
    <property type="match status" value="1"/>
</dbReference>
<dbReference type="EMBL" id="LAVO01000010">
    <property type="protein sequence ID" value="KOS10594.1"/>
    <property type="molecule type" value="Genomic_DNA"/>
</dbReference>
<dbReference type="Proteomes" id="UP000037737">
    <property type="component" value="Unassembled WGS sequence"/>
</dbReference>
<organism evidence="9 10">
    <name type="scientific">Microbacterium aurantiacum</name>
    <dbReference type="NCBI Taxonomy" id="162393"/>
    <lineage>
        <taxon>Bacteria</taxon>
        <taxon>Bacillati</taxon>
        <taxon>Actinomycetota</taxon>
        <taxon>Actinomycetes</taxon>
        <taxon>Micrococcales</taxon>
        <taxon>Microbacteriaceae</taxon>
        <taxon>Microbacterium</taxon>
    </lineage>
</organism>
<feature type="DNA-binding region" description="OmpR/PhoB-type" evidence="6">
    <location>
        <begin position="148"/>
        <end position="247"/>
    </location>
</feature>
<dbReference type="SMART" id="SM00862">
    <property type="entry name" value="Trans_reg_C"/>
    <property type="match status" value="1"/>
</dbReference>
<dbReference type="InterPro" id="IPR036388">
    <property type="entry name" value="WH-like_DNA-bd_sf"/>
</dbReference>
<dbReference type="GO" id="GO:0000156">
    <property type="term" value="F:phosphorelay response regulator activity"/>
    <property type="evidence" value="ECO:0007669"/>
    <property type="project" value="TreeGrafter"/>
</dbReference>
<feature type="compositionally biased region" description="Low complexity" evidence="7">
    <location>
        <begin position="1"/>
        <end position="61"/>
    </location>
</feature>
<accession>A0A0M8MMP5</accession>